<dbReference type="InterPro" id="IPR023753">
    <property type="entry name" value="FAD/NAD-binding_dom"/>
</dbReference>
<dbReference type="Gene3D" id="3.50.50.60">
    <property type="entry name" value="FAD/NAD(P)-binding domain"/>
    <property type="match status" value="2"/>
</dbReference>
<feature type="domain" description="FAD/NAD(P)-binding" evidence="6">
    <location>
        <begin position="1"/>
        <end position="299"/>
    </location>
</feature>
<comment type="caution">
    <text evidence="7">The sequence shown here is derived from an EMBL/GenBank/DDBJ whole genome shotgun (WGS) entry which is preliminary data.</text>
</comment>
<evidence type="ECO:0000313" key="8">
    <source>
        <dbReference type="Proteomes" id="UP000070422"/>
    </source>
</evidence>
<dbReference type="AlphaFoldDB" id="A0A133XQ91"/>
<dbReference type="PATRIC" id="fig|87541.4.peg.1726"/>
<protein>
    <submittedName>
        <fullName evidence="7">Pyridine nucleotide-disulfide oxidoreductase</fullName>
    </submittedName>
</protein>
<dbReference type="OrthoDB" id="9802028at2"/>
<evidence type="ECO:0000256" key="4">
    <source>
        <dbReference type="ARBA" id="ARBA00023002"/>
    </source>
</evidence>
<evidence type="ECO:0000259" key="6">
    <source>
        <dbReference type="Pfam" id="PF07992"/>
    </source>
</evidence>
<reference evidence="7 8" key="1">
    <citation type="submission" date="2016-01" db="EMBL/GenBank/DDBJ databases">
        <authorList>
            <person name="Oliw E.H."/>
        </authorList>
    </citation>
    <scope>NUCLEOTIDE SEQUENCE [LARGE SCALE GENOMIC DNA]</scope>
    <source>
        <strain evidence="7 8">KA00635</strain>
    </source>
</reference>
<dbReference type="EMBL" id="LSCQ01000103">
    <property type="protein sequence ID" value="KXB33104.1"/>
    <property type="molecule type" value="Genomic_DNA"/>
</dbReference>
<dbReference type="RefSeq" id="WP_060937363.1">
    <property type="nucleotide sequence ID" value="NZ_KQ959338.1"/>
</dbReference>
<evidence type="ECO:0000256" key="3">
    <source>
        <dbReference type="ARBA" id="ARBA00022827"/>
    </source>
</evidence>
<evidence type="ECO:0000256" key="5">
    <source>
        <dbReference type="ARBA" id="ARBA00023284"/>
    </source>
</evidence>
<keyword evidence="2" id="KW-0285">Flavoprotein</keyword>
<evidence type="ECO:0000256" key="2">
    <source>
        <dbReference type="ARBA" id="ARBA00022630"/>
    </source>
</evidence>
<dbReference type="PANTHER" id="PTHR43429:SF1">
    <property type="entry name" value="NAD(P)H SULFUR OXIDOREDUCTASE (COA-DEPENDENT)"/>
    <property type="match status" value="1"/>
</dbReference>
<keyword evidence="5" id="KW-0676">Redox-active center</keyword>
<comment type="cofactor">
    <cofactor evidence="1">
        <name>FAD</name>
        <dbReference type="ChEBI" id="CHEBI:57692"/>
    </cofactor>
</comment>
<dbReference type="Pfam" id="PF07992">
    <property type="entry name" value="Pyr_redox_2"/>
    <property type="match status" value="1"/>
</dbReference>
<evidence type="ECO:0000313" key="7">
    <source>
        <dbReference type="EMBL" id="KXB33104.1"/>
    </source>
</evidence>
<dbReference type="GO" id="GO:0016491">
    <property type="term" value="F:oxidoreductase activity"/>
    <property type="evidence" value="ECO:0007669"/>
    <property type="project" value="UniProtKB-KW"/>
</dbReference>
<dbReference type="PRINTS" id="PR00469">
    <property type="entry name" value="PNDRDTASEII"/>
</dbReference>
<sequence length="448" mass="50917">MKILIVGASVAGLEAAFYARKRYPSATIQLLDQSQVLGYHPTRFNRYLIGKFETLEGEDHALQEKLANQNITCLLNCRALKILPADKSLQIFYQGRVQSLTYDAMILATGSQDNQRLVQDFEEDSSLIKIRSLEESRQSLELLKQSDQVLMVGAGQIGLEASQVYHRVGKQVTLLEASEYLNFKYLDHPMSERIQRRLEQAGIRIVTGATVNRMSFHPPFCQIETSKATYQTKAVQLATNFVPNSAWLKDQVTCYPDGTVQVDDYLQTSVPQVFAIGDLIRVPFGPYREKIYLPLVHHAKNSAKIAVENLFYQQLKRPISQRIIVSYLFDQTLLCGGLTEEEMRLTGRRIFVSYQEDGEDFIQILSDFYTGQVLGVQALSRRDISRSAAYLEEILACQKTDQALALESAFYRNGESVEQERDWLDFESHYLKRLAARNEACDASQSAF</sequence>
<keyword evidence="4" id="KW-0560">Oxidoreductase</keyword>
<dbReference type="STRING" id="87541.AWM71_06845"/>
<dbReference type="Proteomes" id="UP000070422">
    <property type="component" value="Unassembled WGS sequence"/>
</dbReference>
<evidence type="ECO:0000256" key="1">
    <source>
        <dbReference type="ARBA" id="ARBA00001974"/>
    </source>
</evidence>
<proteinExistence type="predicted"/>
<name>A0A133XQ91_9LACT</name>
<organism evidence="7 8">
    <name type="scientific">Aerococcus christensenii</name>
    <dbReference type="NCBI Taxonomy" id="87541"/>
    <lineage>
        <taxon>Bacteria</taxon>
        <taxon>Bacillati</taxon>
        <taxon>Bacillota</taxon>
        <taxon>Bacilli</taxon>
        <taxon>Lactobacillales</taxon>
        <taxon>Aerococcaceae</taxon>
        <taxon>Aerococcus</taxon>
    </lineage>
</organism>
<gene>
    <name evidence="7" type="ORF">HMPREF3187_01746</name>
</gene>
<keyword evidence="3" id="KW-0274">FAD</keyword>
<dbReference type="InterPro" id="IPR050260">
    <property type="entry name" value="FAD-bd_OxRdtase"/>
</dbReference>
<dbReference type="PRINTS" id="PR00368">
    <property type="entry name" value="FADPNR"/>
</dbReference>
<dbReference type="PANTHER" id="PTHR43429">
    <property type="entry name" value="PYRIDINE NUCLEOTIDE-DISULFIDE OXIDOREDUCTASE DOMAIN-CONTAINING"/>
    <property type="match status" value="1"/>
</dbReference>
<dbReference type="SUPFAM" id="SSF51905">
    <property type="entry name" value="FAD/NAD(P)-binding domain"/>
    <property type="match status" value="1"/>
</dbReference>
<dbReference type="InterPro" id="IPR036188">
    <property type="entry name" value="FAD/NAD-bd_sf"/>
</dbReference>
<accession>A0A133XQ91</accession>